<dbReference type="EMBL" id="MK552140">
    <property type="protein sequence ID" value="QBX06501.1"/>
    <property type="molecule type" value="Genomic_DNA"/>
</dbReference>
<evidence type="ECO:0000256" key="1">
    <source>
        <dbReference type="SAM" id="MobiDB-lite"/>
    </source>
</evidence>
<dbReference type="Gene3D" id="3.40.50.300">
    <property type="entry name" value="P-loop containing nucleotide triphosphate hydrolases"/>
    <property type="match status" value="1"/>
</dbReference>
<dbReference type="Gene3D" id="3.40.50.10810">
    <property type="entry name" value="Tandem AAA-ATPase domain"/>
    <property type="match status" value="1"/>
</dbReference>
<organism evidence="3 4">
    <name type="scientific">Burkholderia phage BcepSaruman</name>
    <dbReference type="NCBI Taxonomy" id="2530032"/>
    <lineage>
        <taxon>Viruses</taxon>
        <taxon>Duplodnaviria</taxon>
        <taxon>Heunggongvirae</taxon>
        <taxon>Uroviricota</taxon>
        <taxon>Caudoviricetes</taxon>
        <taxon>Sarumanvirus</taxon>
        <taxon>Sarumanvirus bcepsaruman</taxon>
    </lineage>
</organism>
<feature type="region of interest" description="Disordered" evidence="1">
    <location>
        <begin position="844"/>
        <end position="866"/>
    </location>
</feature>
<dbReference type="PANTHER" id="PTHR10799">
    <property type="entry name" value="SNF2/RAD54 HELICASE FAMILY"/>
    <property type="match status" value="1"/>
</dbReference>
<keyword evidence="4" id="KW-1185">Reference proteome</keyword>
<dbReference type="InterPro" id="IPR027417">
    <property type="entry name" value="P-loop_NTPase"/>
</dbReference>
<name>A0A4D5ZCI5_9CAUD</name>
<dbReference type="Proteomes" id="UP000296455">
    <property type="component" value="Segment"/>
</dbReference>
<dbReference type="InterPro" id="IPR038718">
    <property type="entry name" value="SNF2-like_sf"/>
</dbReference>
<sequence length="1534" mass="172570">MALRPTTNLVVPEHLALDRKALKSRFMCMYTKRYTGSPTVFVTKLWANTLFPSVARDPEFGKGKRKMHLVEIPGRAVNANYLRVKVQRELGYVECAVPVYAFPVSAPESGFRFLFENFIRRSRDGEPPRATTAHTADIERLRAMLEARTPEQPDLVWPVDRVLREAHHVPEPIAAQIRQCLYRLRISTKGSLAVVFLDFRITKAEAQQMTTTEWASLREIDIYPMLHQWVGDAFGERGTTPVAAFPISKIAHTLPASHVESARVNEHLLSIGPNGKPYFIPKSIPLAQVIDYEERYKQAGTRADGAYALIDLTEGAEAHRAGHEPKAKLPKNVPVLVDWVNNKYAYTGSLGHLQVTDLTRHRAAEIPHIRVLMEERRVQVRQIELLVAMGEKVGVTSAQAFNPAESDLADVKNAVLRGTLKTMTNPVEWFQYAADAFEYDPQFVDDVYWAHILETGFSAFRPLARYFKAIRAAISKNLEAVYTEYSVKTVSELMPWLIMVAEYGPRLAELRAEDVRLRNAAITQGEDPEWQIEAIPLLDELRKVGLLPHQFKIRNILRESPLFALLPVQAGGGKSLLLITDILIEILHNRFAPYVVLCPGHLLANYVNEMLYFTGGQMNVIPISMENIRVHGLERLQKMLESAPRNTVVVCDYDALRYRQYNVCYGTTPVVVYPIIDFLRQFRFCYAGLDESHRVKNDTARTFASMCLITDIPKIRLASGTMAHDSPSDMAMQVASMDPTLFGTRDEFNAKYGEEVSGGRVKLWKPGAQEQIMRKIKQRVVVAGAMRKEWAAFLPTKREWIGGCELTPNQQAVYDSILEETIQKIEEAARENSELSRFLGRHDRKAMRADVEEQEEGDDEHDEDAGNDLASLLRPYLARLEQFLMAPGHDPLGSQLLHGADRDSPKVKMILKRVAAHLFGGEAIDPETGKKAPYGPFDGKVLVFTNNVISAEEVWRLAPPELRECGMLYKAENKMEHGRRFEKMARIRWMVGVEVSMNEGLNFQFVSRICRSEVVWSPGTLEQGNSRANRPELKSEDRREFVFFDSFTVNKTIDVTKAARLISKVISVAQFENADNPLYSELPTVPVIKMSLDSILSFNTWEFVSEDRPGLMEYAKALSAFERVRDEDYEQYRQAYVKKYGTAPSMRRIPVAPAPKDVGFMSLVPYSPGSNVVAMAELGLVRIDDHLNQVEDDYATADDGAESLDDAVDAALSGLKGRAVHTEFGEGEIVRCGARAKHLTVRLNSGFSVRVRKASTFLVEEVVEGRTIRERMAEVKGFRLVNVGDVQAAGYTLSRAQSKAQKVKELRRQAREQRTRDRERKKALTMKLSLVDHNGYAGLMYDGDMENMTVVQTLQAAGFRAAPASTRAALKGPKHFVSILNAWADAGIGHPKKFMKAGAQRWFGGFHDELVAKSDTQDRIKAAASAKLPNFYVTQHVASADDTQITPYPVFENGKAYLMLPRGSGQPGTKNAVRKTKQKAEWKVHPARLIRFGTIAEIRETARKLKEMGVTVQNAATLNGQFKKMKALKVRVLS</sequence>
<dbReference type="SUPFAM" id="SSF52540">
    <property type="entry name" value="P-loop containing nucleoside triphosphate hydrolases"/>
    <property type="match status" value="2"/>
</dbReference>
<evidence type="ECO:0000259" key="2">
    <source>
        <dbReference type="Pfam" id="PF00176"/>
    </source>
</evidence>
<dbReference type="GO" id="GO:0005524">
    <property type="term" value="F:ATP binding"/>
    <property type="evidence" value="ECO:0007669"/>
    <property type="project" value="InterPro"/>
</dbReference>
<gene>
    <name evidence="3" type="ORF">BcepSaruman_088</name>
</gene>
<reference evidence="3 4" key="1">
    <citation type="submission" date="2019-02" db="EMBL/GenBank/DDBJ databases">
        <title>Complete genome sequence of Burkholderia cenocepacia phage BcepSaruman.</title>
        <authorList>
            <person name="Park K."/>
            <person name="Liu M."/>
            <person name="Gill J."/>
        </authorList>
    </citation>
    <scope>NUCLEOTIDE SEQUENCE [LARGE SCALE GENOMIC DNA]</scope>
</reference>
<evidence type="ECO:0000313" key="4">
    <source>
        <dbReference type="Proteomes" id="UP000296455"/>
    </source>
</evidence>
<proteinExistence type="predicted"/>
<accession>A0A4D5ZCI5</accession>
<evidence type="ECO:0000313" key="3">
    <source>
        <dbReference type="EMBL" id="QBX06501.1"/>
    </source>
</evidence>
<protein>
    <submittedName>
        <fullName evidence="3">SNF2-like protein</fullName>
    </submittedName>
</protein>
<dbReference type="Pfam" id="PF00176">
    <property type="entry name" value="SNF2-rel_dom"/>
    <property type="match status" value="1"/>
</dbReference>
<feature type="compositionally biased region" description="Acidic residues" evidence="1">
    <location>
        <begin position="852"/>
        <end position="866"/>
    </location>
</feature>
<dbReference type="InterPro" id="IPR000330">
    <property type="entry name" value="SNF2_N"/>
</dbReference>
<feature type="domain" description="SNF2 N-terminal" evidence="2">
    <location>
        <begin position="561"/>
        <end position="840"/>
    </location>
</feature>